<dbReference type="Proteomes" id="UP000541444">
    <property type="component" value="Unassembled WGS sequence"/>
</dbReference>
<feature type="chain" id="PRO_5029816434" description="Protein GAMETE EXPRESSED 3" evidence="2">
    <location>
        <begin position="23"/>
        <end position="681"/>
    </location>
</feature>
<feature type="signal peptide" evidence="2">
    <location>
        <begin position="1"/>
        <end position="22"/>
    </location>
</feature>
<feature type="region of interest" description="Disordered" evidence="1">
    <location>
        <begin position="600"/>
        <end position="681"/>
    </location>
</feature>
<dbReference type="GO" id="GO:0005886">
    <property type="term" value="C:plasma membrane"/>
    <property type="evidence" value="ECO:0007669"/>
    <property type="project" value="TreeGrafter"/>
</dbReference>
<dbReference type="Gene3D" id="2.130.10.10">
    <property type="entry name" value="YVTN repeat-like/Quinoprotein amine dehydrogenase"/>
    <property type="match status" value="1"/>
</dbReference>
<dbReference type="InterPro" id="IPR015943">
    <property type="entry name" value="WD40/YVTN_repeat-like_dom_sf"/>
</dbReference>
<organism evidence="3 4">
    <name type="scientific">Kingdonia uniflora</name>
    <dbReference type="NCBI Taxonomy" id="39325"/>
    <lineage>
        <taxon>Eukaryota</taxon>
        <taxon>Viridiplantae</taxon>
        <taxon>Streptophyta</taxon>
        <taxon>Embryophyta</taxon>
        <taxon>Tracheophyta</taxon>
        <taxon>Spermatophyta</taxon>
        <taxon>Magnoliopsida</taxon>
        <taxon>Ranunculales</taxon>
        <taxon>Circaeasteraceae</taxon>
        <taxon>Kingdonia</taxon>
    </lineage>
</organism>
<proteinExistence type="predicted"/>
<evidence type="ECO:0000313" key="4">
    <source>
        <dbReference type="Proteomes" id="UP000541444"/>
    </source>
</evidence>
<evidence type="ECO:0000256" key="2">
    <source>
        <dbReference type="SAM" id="SignalP"/>
    </source>
</evidence>
<comment type="caution">
    <text evidence="3">The sequence shown here is derived from an EMBL/GenBank/DDBJ whole genome shotgun (WGS) entry which is preliminary data.</text>
</comment>
<dbReference type="PANTHER" id="PTHR37253">
    <property type="entry name" value="PROTEIN GAMETE EXPRESSED 3"/>
    <property type="match status" value="1"/>
</dbReference>
<dbReference type="SUPFAM" id="SSF50998">
    <property type="entry name" value="Quinoprotein alcohol dehydrogenase-like"/>
    <property type="match status" value="1"/>
</dbReference>
<dbReference type="GO" id="GO:0009793">
    <property type="term" value="P:embryo development ending in seed dormancy"/>
    <property type="evidence" value="ECO:0007669"/>
    <property type="project" value="TreeGrafter"/>
</dbReference>
<keyword evidence="2" id="KW-0732">Signal</keyword>
<dbReference type="InterPro" id="IPR045301">
    <property type="entry name" value="GEX3-like"/>
</dbReference>
<gene>
    <name evidence="3" type="ORF">GIB67_041914</name>
</gene>
<evidence type="ECO:0008006" key="5">
    <source>
        <dbReference type="Google" id="ProtNLM"/>
    </source>
</evidence>
<dbReference type="InterPro" id="IPR018391">
    <property type="entry name" value="PQQ_b-propeller_rpt"/>
</dbReference>
<evidence type="ECO:0000256" key="1">
    <source>
        <dbReference type="SAM" id="MobiDB-lite"/>
    </source>
</evidence>
<dbReference type="OrthoDB" id="19653at2759"/>
<protein>
    <recommendedName>
        <fullName evidence="5">Protein GAMETE EXPRESSED 3</fullName>
    </recommendedName>
</protein>
<sequence length="681" mass="76306">MSTMYSYLIIIVFAAVVSISHTFELVQEPPRKTTYRLSNPLIGDDGKIYTCSERNFFAFESNGSIAWTIHLNYSCHVDIAPIRDERGKVYLIAENRVLKVDPFNIGTSESTVEVFFGDKSTSVVPDEIIGISIGMLSSALFINVKNRGLFAYMLRGQFLWSAGPVLYRSGYRQGCWKNITDCYFTSAPVVDQCEGSIYISNAEGELYSVSSRSPHFNWIQDLSMFDKFLIISPGNNGRVYVTFPAKSLVLALEAITGKILWQNKVGPLSTTECSPVVDSNGWISIGSLDGFLYSYTPSGVLKKFPRAAKLDLVVQVSPVLDCSGYAVYMSQTEMKGKTSHMIGENTYISAMKPVNVIFSLLVPATGYTYWTGKDPGRFLSLLPESDLRHFALDERILLAIIAAGSQKLAHSCSRARPKHLSIYTGNLESYLILMVLLGLVRFCIIFWRKKKLQGQDLGRFLEKRRSLRVKKKAVDRTITELEKKAAKDAMVNEVLEKLGDLVKEKKVIERKLSTTYSLGRDRTASLSKPILPLYDSRTRSYSFQGRKKESVTIFHTLSDTSSKERSSSDGSSNGNNNDNGSSEGEENWYDYEDKESAVKAKVPTDQAGPSNNAGAYEDNMHWESPLLPSSGSRGYTNPLFAEHEQKEPRERIMEEKEVESMVQGSTESLWLKRRSSSPFTK</sequence>
<dbReference type="AlphaFoldDB" id="A0A7J7N1F5"/>
<feature type="region of interest" description="Disordered" evidence="1">
    <location>
        <begin position="554"/>
        <end position="587"/>
    </location>
</feature>
<name>A0A7J7N1F5_9MAGN</name>
<feature type="compositionally biased region" description="Low complexity" evidence="1">
    <location>
        <begin position="568"/>
        <end position="582"/>
    </location>
</feature>
<dbReference type="InterPro" id="IPR011047">
    <property type="entry name" value="Quinoprotein_ADH-like_sf"/>
</dbReference>
<dbReference type="EMBL" id="JACGCM010001150">
    <property type="protein sequence ID" value="KAF6160860.1"/>
    <property type="molecule type" value="Genomic_DNA"/>
</dbReference>
<reference evidence="3 4" key="1">
    <citation type="journal article" date="2020" name="IScience">
        <title>Genome Sequencing of the Endangered Kingdonia uniflora (Circaeasteraceae, Ranunculales) Reveals Potential Mechanisms of Evolutionary Specialization.</title>
        <authorList>
            <person name="Sun Y."/>
            <person name="Deng T."/>
            <person name="Zhang A."/>
            <person name="Moore M.J."/>
            <person name="Landis J.B."/>
            <person name="Lin N."/>
            <person name="Zhang H."/>
            <person name="Zhang X."/>
            <person name="Huang J."/>
            <person name="Zhang X."/>
            <person name="Sun H."/>
            <person name="Wang H."/>
        </authorList>
    </citation>
    <scope>NUCLEOTIDE SEQUENCE [LARGE SCALE GENOMIC DNA]</scope>
    <source>
        <strain evidence="3">TB1705</strain>
        <tissue evidence="3">Leaf</tissue>
    </source>
</reference>
<dbReference type="PANTHER" id="PTHR37253:SF1">
    <property type="entry name" value="PROTEIN GAMETE EXPRESSED 3"/>
    <property type="match status" value="1"/>
</dbReference>
<dbReference type="SMART" id="SM00564">
    <property type="entry name" value="PQQ"/>
    <property type="match status" value="3"/>
</dbReference>
<evidence type="ECO:0000313" key="3">
    <source>
        <dbReference type="EMBL" id="KAF6160860.1"/>
    </source>
</evidence>
<feature type="compositionally biased region" description="Basic and acidic residues" evidence="1">
    <location>
        <begin position="641"/>
        <end position="659"/>
    </location>
</feature>
<dbReference type="GO" id="GO:0010183">
    <property type="term" value="P:pollen tube guidance"/>
    <property type="evidence" value="ECO:0007669"/>
    <property type="project" value="TreeGrafter"/>
</dbReference>
<keyword evidence="4" id="KW-1185">Reference proteome</keyword>
<accession>A0A7J7N1F5</accession>